<gene>
    <name evidence="1" type="ORF">CK203_101716</name>
</gene>
<dbReference type="InterPro" id="IPR043502">
    <property type="entry name" value="DNA/RNA_pol_sf"/>
</dbReference>
<dbReference type="Gene3D" id="3.30.70.270">
    <property type="match status" value="1"/>
</dbReference>
<protein>
    <recommendedName>
        <fullName evidence="3">Integrase catalytic domain-containing protein</fullName>
    </recommendedName>
</protein>
<comment type="caution">
    <text evidence="1">The sequence shown here is derived from an EMBL/GenBank/DDBJ whole genome shotgun (WGS) entry which is preliminary data.</text>
</comment>
<proteinExistence type="predicted"/>
<dbReference type="PANTHER" id="PTHR48475:SF1">
    <property type="entry name" value="RNASE H TYPE-1 DOMAIN-CONTAINING PROTEIN"/>
    <property type="match status" value="1"/>
</dbReference>
<dbReference type="SUPFAM" id="SSF56672">
    <property type="entry name" value="DNA/RNA polymerases"/>
    <property type="match status" value="1"/>
</dbReference>
<name>A0A438DQQ3_VITVI</name>
<dbReference type="Gene3D" id="3.30.420.10">
    <property type="entry name" value="Ribonuclease H-like superfamily/Ribonuclease H"/>
    <property type="match status" value="1"/>
</dbReference>
<evidence type="ECO:0000313" key="2">
    <source>
        <dbReference type="Proteomes" id="UP000288805"/>
    </source>
</evidence>
<accession>A0A438DQQ3</accession>
<dbReference type="InterPro" id="IPR012337">
    <property type="entry name" value="RNaseH-like_sf"/>
</dbReference>
<evidence type="ECO:0008006" key="3">
    <source>
        <dbReference type="Google" id="ProtNLM"/>
    </source>
</evidence>
<dbReference type="InterPro" id="IPR036397">
    <property type="entry name" value="RNaseH_sf"/>
</dbReference>
<organism evidence="1 2">
    <name type="scientific">Vitis vinifera</name>
    <name type="common">Grape</name>
    <dbReference type="NCBI Taxonomy" id="29760"/>
    <lineage>
        <taxon>Eukaryota</taxon>
        <taxon>Viridiplantae</taxon>
        <taxon>Streptophyta</taxon>
        <taxon>Embryophyta</taxon>
        <taxon>Tracheophyta</taxon>
        <taxon>Spermatophyta</taxon>
        <taxon>Magnoliopsida</taxon>
        <taxon>eudicotyledons</taxon>
        <taxon>Gunneridae</taxon>
        <taxon>Pentapetalae</taxon>
        <taxon>rosids</taxon>
        <taxon>Vitales</taxon>
        <taxon>Vitaceae</taxon>
        <taxon>Viteae</taxon>
        <taxon>Vitis</taxon>
    </lineage>
</organism>
<dbReference type="EMBL" id="QGNW01001524">
    <property type="protein sequence ID" value="RVW37773.1"/>
    <property type="molecule type" value="Genomic_DNA"/>
</dbReference>
<sequence length="736" mass="82723">MDVSLESKSLPSVSYSRKSYLQTTSQRLTRDKLVNLHGWRSLALPNVGLEYALWQILFASSHCIPDLLMAKDFQALVLHVSELPIALPKIPHNSPQSRIALVVSLEDDSKDMVPMSFDQYSSTLGYTPSEEDAGHMAQLRQDRVRARFVRGHSIGPLGQMCLSFETTEPPEAMIVASPSPDRASVFSMCFLEEIPDYEFDGDGLVATDITHDTISVEGASDSMDPPLSFDTITHTHVCDVDDVGDTDDPLSGTSECDFDSDMEDRKVTPISGSTELIDFRALDQPKELRIGSSLSPDERSRLIDLLRSYLDVFAWSYEDMPGLDPTIVKEEIQKQLGVGFLSVVEYSEWLANVVHVPKKDDKNAGATYQRAAITLFHDMMHKTLRLTDICEPIFCLLRKNQPTVWNDDCQRAVEKNKECLLSPPILVSPTPGWPLLLFLSVSDMALGCMLMRWLVLLIEGWRLYFDGAANQSGFGIGILLISPQGLETALDLGVKQLEIHEDSNLLFSRLRKNQFVDALAILAFVIEIPAGVTVQPLLIETRSSDERGSYRSLWPTHGKTYVGPKDYEDRLFLVDHGVRGIDVIGKISPKSSSGHEYILVTIDYFTKWVEAASYARLTVARVAKFIRGEVDTLIKGYDIQHHRSSAYRPQTNRAAYQRKMTLAFRKRVKPKKFKKGDLVLKVLRGLINPRDKFRPTWSGPYVYSRFDPRGSRLADRPRRKSVYGASQCGSVEEVYA</sequence>
<dbReference type="InterPro" id="IPR043128">
    <property type="entry name" value="Rev_trsase/Diguanyl_cyclase"/>
</dbReference>
<dbReference type="GO" id="GO:0003676">
    <property type="term" value="F:nucleic acid binding"/>
    <property type="evidence" value="ECO:0007669"/>
    <property type="project" value="InterPro"/>
</dbReference>
<reference evidence="1 2" key="1">
    <citation type="journal article" date="2018" name="PLoS Genet.">
        <title>Population sequencing reveals clonal diversity and ancestral inbreeding in the grapevine cultivar Chardonnay.</title>
        <authorList>
            <person name="Roach M.J."/>
            <person name="Johnson D.L."/>
            <person name="Bohlmann J."/>
            <person name="van Vuuren H.J."/>
            <person name="Jones S.J."/>
            <person name="Pretorius I.S."/>
            <person name="Schmidt S.A."/>
            <person name="Borneman A.R."/>
        </authorList>
    </citation>
    <scope>NUCLEOTIDE SEQUENCE [LARGE SCALE GENOMIC DNA]</scope>
    <source>
        <strain evidence="2">cv. Chardonnay</strain>
        <tissue evidence="1">Leaf</tissue>
    </source>
</reference>
<dbReference type="SUPFAM" id="SSF53098">
    <property type="entry name" value="Ribonuclease H-like"/>
    <property type="match status" value="1"/>
</dbReference>
<dbReference type="AlphaFoldDB" id="A0A438DQQ3"/>
<dbReference type="Proteomes" id="UP000288805">
    <property type="component" value="Unassembled WGS sequence"/>
</dbReference>
<evidence type="ECO:0000313" key="1">
    <source>
        <dbReference type="EMBL" id="RVW37773.1"/>
    </source>
</evidence>
<dbReference type="PANTHER" id="PTHR48475">
    <property type="entry name" value="RIBONUCLEASE H"/>
    <property type="match status" value="1"/>
</dbReference>